<dbReference type="Pfam" id="PF18939">
    <property type="entry name" value="DUF5686"/>
    <property type="match status" value="1"/>
</dbReference>
<dbReference type="Pfam" id="PF13715">
    <property type="entry name" value="CarbopepD_reg_2"/>
    <property type="match status" value="1"/>
</dbReference>
<keyword evidence="2" id="KW-0378">Hydrolase</keyword>
<dbReference type="OrthoDB" id="604691at2"/>
<keyword evidence="2" id="KW-0645">Protease</keyword>
<dbReference type="GO" id="GO:0004180">
    <property type="term" value="F:carboxypeptidase activity"/>
    <property type="evidence" value="ECO:0007669"/>
    <property type="project" value="UniProtKB-KW"/>
</dbReference>
<feature type="chain" id="PRO_5012273029" evidence="1">
    <location>
        <begin position="19"/>
        <end position="819"/>
    </location>
</feature>
<evidence type="ECO:0000313" key="2">
    <source>
        <dbReference type="EMBL" id="APG60477.1"/>
    </source>
</evidence>
<dbReference type="RefSeq" id="WP_072553123.1">
    <property type="nucleotide sequence ID" value="NZ_CP018153.1"/>
</dbReference>
<dbReference type="AlphaFoldDB" id="A0A1L3J5R5"/>
<dbReference type="KEGG" id="grl:LPB144_08705"/>
<protein>
    <submittedName>
        <fullName evidence="2">Carboxypeptidase</fullName>
    </submittedName>
</protein>
<dbReference type="InterPro" id="IPR043741">
    <property type="entry name" value="DUF5686"/>
</dbReference>
<keyword evidence="3" id="KW-1185">Reference proteome</keyword>
<dbReference type="STRING" id="1913577.LPB144_08705"/>
<keyword evidence="2" id="KW-0121">Carboxypeptidase</keyword>
<gene>
    <name evidence="2" type="ORF">LPB144_08705</name>
</gene>
<accession>A0A1L3J5R5</accession>
<organism evidence="2 3">
    <name type="scientific">Christiangramia salexigens</name>
    <dbReference type="NCBI Taxonomy" id="1913577"/>
    <lineage>
        <taxon>Bacteria</taxon>
        <taxon>Pseudomonadati</taxon>
        <taxon>Bacteroidota</taxon>
        <taxon>Flavobacteriia</taxon>
        <taxon>Flavobacteriales</taxon>
        <taxon>Flavobacteriaceae</taxon>
        <taxon>Christiangramia</taxon>
    </lineage>
</organism>
<dbReference type="SUPFAM" id="SSF49464">
    <property type="entry name" value="Carboxypeptidase regulatory domain-like"/>
    <property type="match status" value="1"/>
</dbReference>
<dbReference type="Proteomes" id="UP000182510">
    <property type="component" value="Chromosome"/>
</dbReference>
<name>A0A1L3J5R5_9FLAO</name>
<dbReference type="EMBL" id="CP018153">
    <property type="protein sequence ID" value="APG60477.1"/>
    <property type="molecule type" value="Genomic_DNA"/>
</dbReference>
<evidence type="ECO:0000313" key="3">
    <source>
        <dbReference type="Proteomes" id="UP000182510"/>
    </source>
</evidence>
<reference evidence="2 3" key="1">
    <citation type="submission" date="2016-11" db="EMBL/GenBank/DDBJ databases">
        <title>Gramella sp. LPB0144 isolated from marine environment.</title>
        <authorList>
            <person name="Kim E."/>
            <person name="Yi H."/>
        </authorList>
    </citation>
    <scope>NUCLEOTIDE SEQUENCE [LARGE SCALE GENOMIC DNA]</scope>
    <source>
        <strain evidence="2 3">LPB0144</strain>
    </source>
</reference>
<proteinExistence type="predicted"/>
<evidence type="ECO:0000256" key="1">
    <source>
        <dbReference type="SAM" id="SignalP"/>
    </source>
</evidence>
<sequence>MKSMSFLFFFLVNLCVFAQKTIPGRIINQQTKAPLAYAEIQISDTQQILTNIDGSFSLKLTSDSQMITVSYVGFETKQVEVNKAIQYLQIGLNPKFEQLETVVVSGKQNTVEDLIRLAINKRSENDPEKALEGFKYSSYSKFIIDNESGNISLSADSTSAEMKTIMNEGRGYLSEKVSEHYYTKQAGNKEIVTGIETAGFNKPVYNVLSLEVNPLSLYKEDYKLYKTEYAGPLGKQALRNYQYKILDTTGGERPAYMIYFKPKREKIVAGLEGILYMDTKSLAIQKAKAQLLGAVKLEVIHNYKYFPEKDIWFPSDQTTTIKPGRGGKEVAVFGGTISIGAVQKKKGALDLLFPSEEISRDLYLTSSITNFDISLDYDEEINKPHSEISVIQEAIQRDSMFWQKNRQIKFDSRDRITRKKVDSLIKFRNIDRRIEKKNALASGSYPIGFWDLDLSKVFKFNNYEGIRLGFGGKTNDRFSEQFNFNAYTTYGFKDEAVKYGVGTQFYLNKSTGTNLNFYFSKDIRETASFQYLKGQNTFAILEPRFVNINFFYNYRTYWSSLEHRITPKIKSELRIGREEISQLFDYSFLNNGKAYSDYQLSTATFSFLWRPFSKFLSTPEDNILIEKGFPQFTGQIQQSFATLGGDFTFTRIGLKVEHEIKRLDNSRTEIIFEGNYGFGDLPLTHSFHANPNNPNRPKIFKRFSIAGRNSFETMYFNEFFSDRQAMLHLRHQFRPIRITNNFQPELVIISRHAIGDMENYEKHLYRDFATLEHGFSEAGLELNKLFGGFGLSTAYRYGAYHLPEFIQNFSFKFTLQLQL</sequence>
<keyword evidence="1" id="KW-0732">Signal</keyword>
<dbReference type="InterPro" id="IPR008969">
    <property type="entry name" value="CarboxyPept-like_regulatory"/>
</dbReference>
<feature type="signal peptide" evidence="1">
    <location>
        <begin position="1"/>
        <end position="18"/>
    </location>
</feature>
<dbReference type="Gene3D" id="2.60.40.1120">
    <property type="entry name" value="Carboxypeptidase-like, regulatory domain"/>
    <property type="match status" value="1"/>
</dbReference>